<gene>
    <name evidence="2" type="ORF">BECKMB1821H_GA0114242_10145</name>
    <name evidence="1" type="ORF">BECKMB1821I_GA0114274_10134</name>
</gene>
<proteinExistence type="predicted"/>
<organism evidence="1">
    <name type="scientific">Candidatus Kentrum sp. MB</name>
    <dbReference type="NCBI Taxonomy" id="2138164"/>
    <lineage>
        <taxon>Bacteria</taxon>
        <taxon>Pseudomonadati</taxon>
        <taxon>Pseudomonadota</taxon>
        <taxon>Gammaproteobacteria</taxon>
        <taxon>Candidatus Kentrum</taxon>
    </lineage>
</organism>
<reference evidence="1" key="1">
    <citation type="submission" date="2019-02" db="EMBL/GenBank/DDBJ databases">
        <authorList>
            <person name="Gruber-Vodicka R. H."/>
            <person name="Seah K. B. B."/>
        </authorList>
    </citation>
    <scope>NUCLEOTIDE SEQUENCE</scope>
    <source>
        <strain evidence="2">BECK_BZ198</strain>
        <strain evidence="1">BECK_BZ199</strain>
    </source>
</reference>
<dbReference type="EMBL" id="CAADFQ010000013">
    <property type="protein sequence ID" value="VFK29989.1"/>
    <property type="molecule type" value="Genomic_DNA"/>
</dbReference>
<name>A0A450XL90_9GAMM</name>
<evidence type="ECO:0000313" key="2">
    <source>
        <dbReference type="EMBL" id="VFK75010.1"/>
    </source>
</evidence>
<evidence type="ECO:0000313" key="1">
    <source>
        <dbReference type="EMBL" id="VFK29989.1"/>
    </source>
</evidence>
<protein>
    <submittedName>
        <fullName evidence="1">Uncharacterized protein</fullName>
    </submittedName>
</protein>
<sequence>MPGSRPETNGAPVLKKCHLLAWSPDSVRLASVGGLNDKEVSSEASPQPFDA</sequence>
<dbReference type="AlphaFoldDB" id="A0A450XL90"/>
<dbReference type="EMBL" id="CAADGH010000014">
    <property type="protein sequence ID" value="VFK75010.1"/>
    <property type="molecule type" value="Genomic_DNA"/>
</dbReference>
<accession>A0A450XL90</accession>